<dbReference type="Proteomes" id="UP000770717">
    <property type="component" value="Unassembled WGS sequence"/>
</dbReference>
<comment type="caution">
    <text evidence="1">The sequence shown here is derived from an EMBL/GenBank/DDBJ whole genome shotgun (WGS) entry which is preliminary data.</text>
</comment>
<accession>A0A8J6BDV7</accession>
<sequence length="105" mass="11595">MLRGRLHRTHPTMWGCGLREGVPSMHQPCPLPPVRADGGSNSITCIVRESLQPITGLGDHAPFITLQRQQSCDIIASCRGCSGGTMRGRLNGLFWNYNLDRISHQ</sequence>
<proteinExistence type="predicted"/>
<organism evidence="1 2">
    <name type="scientific">Eleutherodactylus coqui</name>
    <name type="common">Puerto Rican coqui</name>
    <dbReference type="NCBI Taxonomy" id="57060"/>
    <lineage>
        <taxon>Eukaryota</taxon>
        <taxon>Metazoa</taxon>
        <taxon>Chordata</taxon>
        <taxon>Craniata</taxon>
        <taxon>Vertebrata</taxon>
        <taxon>Euteleostomi</taxon>
        <taxon>Amphibia</taxon>
        <taxon>Batrachia</taxon>
        <taxon>Anura</taxon>
        <taxon>Neobatrachia</taxon>
        <taxon>Hyloidea</taxon>
        <taxon>Eleutherodactylidae</taxon>
        <taxon>Eleutherodactylinae</taxon>
        <taxon>Eleutherodactylus</taxon>
        <taxon>Eleutherodactylus</taxon>
    </lineage>
</organism>
<name>A0A8J6BDV7_ELECQ</name>
<reference evidence="1" key="1">
    <citation type="thesis" date="2020" institute="ProQuest LLC" country="789 East Eisenhower Parkway, Ann Arbor, MI, USA">
        <title>Comparative Genomics and Chromosome Evolution.</title>
        <authorList>
            <person name="Mudd A.B."/>
        </authorList>
    </citation>
    <scope>NUCLEOTIDE SEQUENCE</scope>
    <source>
        <strain evidence="1">HN-11 Male</strain>
        <tissue evidence="1">Kidney and liver</tissue>
    </source>
</reference>
<dbReference type="AlphaFoldDB" id="A0A8J6BDV7"/>
<protein>
    <submittedName>
        <fullName evidence="1">Uncharacterized protein</fullName>
    </submittedName>
</protein>
<keyword evidence="2" id="KW-1185">Reference proteome</keyword>
<evidence type="ECO:0000313" key="2">
    <source>
        <dbReference type="Proteomes" id="UP000770717"/>
    </source>
</evidence>
<gene>
    <name evidence="1" type="ORF">GDO78_022312</name>
</gene>
<evidence type="ECO:0000313" key="1">
    <source>
        <dbReference type="EMBL" id="KAG9463144.1"/>
    </source>
</evidence>
<dbReference type="EMBL" id="WNTK01007885">
    <property type="protein sequence ID" value="KAG9463144.1"/>
    <property type="molecule type" value="Genomic_DNA"/>
</dbReference>